<feature type="transmembrane region" description="Helical" evidence="5">
    <location>
        <begin position="378"/>
        <end position="396"/>
    </location>
</feature>
<dbReference type="Proteomes" id="UP000054771">
    <property type="component" value="Unassembled WGS sequence"/>
</dbReference>
<evidence type="ECO:0000256" key="4">
    <source>
        <dbReference type="ARBA" id="ARBA00023136"/>
    </source>
</evidence>
<evidence type="ECO:0000256" key="1">
    <source>
        <dbReference type="ARBA" id="ARBA00004141"/>
    </source>
</evidence>
<keyword evidence="4 5" id="KW-0472">Membrane</keyword>
<gene>
    <name evidence="7" type="ORF">ASPCAL11831</name>
</gene>
<keyword evidence="2 5" id="KW-0812">Transmembrane</keyword>
<reference evidence="8" key="1">
    <citation type="journal article" date="2016" name="Genome Announc.">
        <title>Draft genome sequences of fungus Aspergillus calidoustus.</title>
        <authorList>
            <person name="Horn F."/>
            <person name="Linde J."/>
            <person name="Mattern D.J."/>
            <person name="Walther G."/>
            <person name="Guthke R."/>
            <person name="Scherlach K."/>
            <person name="Martin K."/>
            <person name="Brakhage A.A."/>
            <person name="Petzke L."/>
            <person name="Valiante V."/>
        </authorList>
    </citation>
    <scope>NUCLEOTIDE SEQUENCE [LARGE SCALE GENOMIC DNA]</scope>
    <source>
        <strain evidence="8">SF006504</strain>
    </source>
</reference>
<proteinExistence type="predicted"/>
<name>A0A0U5GDF9_ASPCI</name>
<dbReference type="GO" id="GO:0005886">
    <property type="term" value="C:plasma membrane"/>
    <property type="evidence" value="ECO:0007669"/>
    <property type="project" value="TreeGrafter"/>
</dbReference>
<feature type="transmembrane region" description="Helical" evidence="5">
    <location>
        <begin position="100"/>
        <end position="119"/>
    </location>
</feature>
<feature type="transmembrane region" description="Helical" evidence="5">
    <location>
        <begin position="444"/>
        <end position="461"/>
    </location>
</feature>
<evidence type="ECO:0000313" key="8">
    <source>
        <dbReference type="Proteomes" id="UP000054771"/>
    </source>
</evidence>
<evidence type="ECO:0000256" key="2">
    <source>
        <dbReference type="ARBA" id="ARBA00022692"/>
    </source>
</evidence>
<feature type="domain" description="Major facilitator superfamily (MFS) profile" evidence="6">
    <location>
        <begin position="65"/>
        <end position="538"/>
    </location>
</feature>
<dbReference type="AlphaFoldDB" id="A0A0U5GDF9"/>
<feature type="transmembrane region" description="Helical" evidence="5">
    <location>
        <begin position="349"/>
        <end position="366"/>
    </location>
</feature>
<dbReference type="PANTHER" id="PTHR23502">
    <property type="entry name" value="MAJOR FACILITATOR SUPERFAMILY"/>
    <property type="match status" value="1"/>
</dbReference>
<sequence length="558" mass="62097">MENPTSQPNLSHDPALCPGTVRLVQQQWANNYGEQTRDGTIILMPQPAKTVNDPLNWPRWQKAWHYAIHLVWIFLANASIAWTSPAWTVWTIDLNTSYTILTYGQAALVVMCGIGVLFFQPWATKFGRRLPYIFGSALITCGLLCGRFMTDSRLYLAYQIIAGFGSAPAYSTIIMSLLDVSFLHQRGRVLALFGLVLVAGNFLPPIAAGYIVDQQGWEWCFNYLLIFFVITSTTLAFTGEESLFSRETFEVRADCHGDVIPAHKTCEQLCPVGSKCDEKQDTTLAVSVNLERTCAHVETFDTNRLPYGQRMTLYRKNKLTKAGYWFLAFSIFRVFLLPAAIWMSIMLSLGSFVVGVILTTLASFFSPPPYNFSAATMGLMYLPLVIGALLGSVWGGPCTDWLLLRLARRNEGIYEPEHRLWTYLPIPVIGAAGILLYGVGAAQGVHWAVPCLGLVFVGFYLDASTPVAMGFALDCYPDLEDQVVQLSNFLRNVLGGAFTFGLQPWINYSGVQTTIIIIAAVVFALNATCVCFLLGGRRVRFWSAKRYLAVRDHALFHG</sequence>
<keyword evidence="8" id="KW-1185">Reference proteome</keyword>
<comment type="subcellular location">
    <subcellularLocation>
        <location evidence="1">Membrane</location>
        <topology evidence="1">Multi-pass membrane protein</topology>
    </subcellularLocation>
</comment>
<feature type="transmembrane region" description="Helical" evidence="5">
    <location>
        <begin position="155"/>
        <end position="178"/>
    </location>
</feature>
<dbReference type="GO" id="GO:0022857">
    <property type="term" value="F:transmembrane transporter activity"/>
    <property type="evidence" value="ECO:0007669"/>
    <property type="project" value="InterPro"/>
</dbReference>
<feature type="transmembrane region" description="Helical" evidence="5">
    <location>
        <begin position="216"/>
        <end position="237"/>
    </location>
</feature>
<evidence type="ECO:0000256" key="5">
    <source>
        <dbReference type="SAM" id="Phobius"/>
    </source>
</evidence>
<evidence type="ECO:0000259" key="6">
    <source>
        <dbReference type="PROSITE" id="PS50850"/>
    </source>
</evidence>
<dbReference type="InterPro" id="IPR036259">
    <property type="entry name" value="MFS_trans_sf"/>
</dbReference>
<dbReference type="OrthoDB" id="5215911at2759"/>
<feature type="transmembrane region" description="Helical" evidence="5">
    <location>
        <begin position="66"/>
        <end position="88"/>
    </location>
</feature>
<feature type="transmembrane region" description="Helical" evidence="5">
    <location>
        <begin position="515"/>
        <end position="536"/>
    </location>
</feature>
<keyword evidence="3 5" id="KW-1133">Transmembrane helix</keyword>
<feature type="transmembrane region" description="Helical" evidence="5">
    <location>
        <begin position="190"/>
        <end position="210"/>
    </location>
</feature>
<feature type="transmembrane region" description="Helical" evidence="5">
    <location>
        <begin position="420"/>
        <end position="437"/>
    </location>
</feature>
<feature type="transmembrane region" description="Helical" evidence="5">
    <location>
        <begin position="131"/>
        <end position="149"/>
    </location>
</feature>
<accession>A0A0U5GDF9</accession>
<dbReference type="PROSITE" id="PS50850">
    <property type="entry name" value="MFS"/>
    <property type="match status" value="1"/>
</dbReference>
<dbReference type="EMBL" id="CDMC01000012">
    <property type="protein sequence ID" value="CEL08686.1"/>
    <property type="molecule type" value="Genomic_DNA"/>
</dbReference>
<evidence type="ECO:0000313" key="7">
    <source>
        <dbReference type="EMBL" id="CEL08686.1"/>
    </source>
</evidence>
<dbReference type="OMA" id="RWCFWYL"/>
<dbReference type="Gene3D" id="1.20.1250.20">
    <property type="entry name" value="MFS general substrate transporter like domains"/>
    <property type="match status" value="1"/>
</dbReference>
<dbReference type="InterPro" id="IPR011701">
    <property type="entry name" value="MFS"/>
</dbReference>
<organism evidence="7 8">
    <name type="scientific">Aspergillus calidoustus</name>
    <dbReference type="NCBI Taxonomy" id="454130"/>
    <lineage>
        <taxon>Eukaryota</taxon>
        <taxon>Fungi</taxon>
        <taxon>Dikarya</taxon>
        <taxon>Ascomycota</taxon>
        <taxon>Pezizomycotina</taxon>
        <taxon>Eurotiomycetes</taxon>
        <taxon>Eurotiomycetidae</taxon>
        <taxon>Eurotiales</taxon>
        <taxon>Aspergillaceae</taxon>
        <taxon>Aspergillus</taxon>
        <taxon>Aspergillus subgen. Nidulantes</taxon>
    </lineage>
</organism>
<feature type="transmembrane region" description="Helical" evidence="5">
    <location>
        <begin position="324"/>
        <end position="343"/>
    </location>
</feature>
<dbReference type="SUPFAM" id="SSF103473">
    <property type="entry name" value="MFS general substrate transporter"/>
    <property type="match status" value="1"/>
</dbReference>
<dbReference type="STRING" id="454130.A0A0U5GDF9"/>
<dbReference type="InterPro" id="IPR020846">
    <property type="entry name" value="MFS_dom"/>
</dbReference>
<evidence type="ECO:0000256" key="3">
    <source>
        <dbReference type="ARBA" id="ARBA00022989"/>
    </source>
</evidence>
<dbReference type="Pfam" id="PF07690">
    <property type="entry name" value="MFS_1"/>
    <property type="match status" value="1"/>
</dbReference>
<dbReference type="PANTHER" id="PTHR23502:SF34">
    <property type="entry name" value="PROTEIN HOL1"/>
    <property type="match status" value="1"/>
</dbReference>
<protein>
    <recommendedName>
        <fullName evidence="6">Major facilitator superfamily (MFS) profile domain-containing protein</fullName>
    </recommendedName>
</protein>